<organism evidence="2 3">
    <name type="scientific">Actinoplanes couchii</name>
    <dbReference type="NCBI Taxonomy" id="403638"/>
    <lineage>
        <taxon>Bacteria</taxon>
        <taxon>Bacillati</taxon>
        <taxon>Actinomycetota</taxon>
        <taxon>Actinomycetes</taxon>
        <taxon>Micromonosporales</taxon>
        <taxon>Micromonosporaceae</taxon>
        <taxon>Actinoplanes</taxon>
    </lineage>
</organism>
<dbReference type="EMBL" id="BOMG01000003">
    <property type="protein sequence ID" value="GID51649.1"/>
    <property type="molecule type" value="Genomic_DNA"/>
</dbReference>
<dbReference type="RefSeq" id="WP_203792370.1">
    <property type="nucleotide sequence ID" value="NZ_BAAAQE010000090.1"/>
</dbReference>
<evidence type="ECO:0000313" key="3">
    <source>
        <dbReference type="Proteomes" id="UP000612282"/>
    </source>
</evidence>
<reference evidence="2 3" key="1">
    <citation type="submission" date="2021-01" db="EMBL/GenBank/DDBJ databases">
        <title>Whole genome shotgun sequence of Actinoplanes couchii NBRC 106145.</title>
        <authorList>
            <person name="Komaki H."/>
            <person name="Tamura T."/>
        </authorList>
    </citation>
    <scope>NUCLEOTIDE SEQUENCE [LARGE SCALE GENOMIC DNA]</scope>
    <source>
        <strain evidence="2 3">NBRC 106145</strain>
    </source>
</reference>
<keyword evidence="3" id="KW-1185">Reference proteome</keyword>
<dbReference type="Proteomes" id="UP000612282">
    <property type="component" value="Unassembled WGS sequence"/>
</dbReference>
<feature type="region of interest" description="Disordered" evidence="1">
    <location>
        <begin position="159"/>
        <end position="184"/>
    </location>
</feature>
<proteinExistence type="predicted"/>
<evidence type="ECO:0000256" key="1">
    <source>
        <dbReference type="SAM" id="MobiDB-lite"/>
    </source>
</evidence>
<comment type="caution">
    <text evidence="2">The sequence shown here is derived from an EMBL/GenBank/DDBJ whole genome shotgun (WGS) entry which is preliminary data.</text>
</comment>
<feature type="compositionally biased region" description="Basic and acidic residues" evidence="1">
    <location>
        <begin position="159"/>
        <end position="169"/>
    </location>
</feature>
<evidence type="ECO:0000313" key="2">
    <source>
        <dbReference type="EMBL" id="GID51649.1"/>
    </source>
</evidence>
<gene>
    <name evidence="2" type="ORF">Aco03nite_000530</name>
</gene>
<accession>A0ABQ3WZE1</accession>
<name>A0ABQ3WZE1_9ACTN</name>
<sequence>MEGTDASLPLTSEVLTITESHVSELCGWLFDTGRRVPVIVFSPDPQAAEQQERFAKKLARDVTGVAVVVRLRDTAAAAAFSRRVGPHLHVYGGGIRTYLPGLVPNEPFPRRHRILSAASMRALGQRSANAVRDQVLALSTRRTQPASYVLVRRALSRGSAERTMRDRRPPTTHPVLLPAPGEPDVLPSPVENATVAETPVLGDTVEGNRLLRATLTLAGVDPSAVALVDDPADARAVERERVALQELLLRARRATADDITMLFAEVDDLSAQLTAEQQAREQAEIPRLQWELGEIELTDLERDNDRLQARVRWLESQLATHQVHVAGQETPDQIVPPGQVVEVLELAVAHLSFLAIGPTADAAAGLDVHPEAERWALKVWRALTALNAYAAARAAGTWKNSFLAWCQEPPSGGIAVPATWVALNESETTGTVPKLREARTFPGPGGRVYMPAHIKIQQGGSPCPRIHFHDDSGGTTGRIHIGYVGDHLPTANFR</sequence>
<protein>
    <submittedName>
        <fullName evidence="2">Uncharacterized protein</fullName>
    </submittedName>
</protein>